<evidence type="ECO:0000259" key="1">
    <source>
        <dbReference type="Pfam" id="PF07726"/>
    </source>
</evidence>
<evidence type="ECO:0000313" key="4">
    <source>
        <dbReference type="Proteomes" id="UP000746535"/>
    </source>
</evidence>
<dbReference type="Gene3D" id="1.10.8.80">
    <property type="entry name" value="Magnesium chelatase subunit I, C-Terminal domain"/>
    <property type="match status" value="1"/>
</dbReference>
<dbReference type="EMBL" id="JAAVJI010000002">
    <property type="protein sequence ID" value="NJP00318.1"/>
    <property type="molecule type" value="Genomic_DNA"/>
</dbReference>
<name>A0ABX0YE54_9PSED</name>
<dbReference type="PANTHER" id="PTHR42759:SF6">
    <property type="entry name" value="REGULATORY PROTEIN-RELATED"/>
    <property type="match status" value="1"/>
</dbReference>
<dbReference type="InterPro" id="IPR041628">
    <property type="entry name" value="ChlI/MoxR_AAA_lid"/>
</dbReference>
<dbReference type="InterPro" id="IPR027417">
    <property type="entry name" value="P-loop_NTPase"/>
</dbReference>
<evidence type="ECO:0000259" key="2">
    <source>
        <dbReference type="Pfam" id="PF17863"/>
    </source>
</evidence>
<dbReference type="Pfam" id="PF07726">
    <property type="entry name" value="AAA_3"/>
    <property type="match status" value="1"/>
</dbReference>
<accession>A0ABX0YE54</accession>
<protein>
    <submittedName>
        <fullName evidence="3">MoxR family ATPase</fullName>
    </submittedName>
</protein>
<dbReference type="InterPro" id="IPR050764">
    <property type="entry name" value="CbbQ/NirQ/NorQ/GpvN"/>
</dbReference>
<gene>
    <name evidence="3" type="ORF">HBH25_05525</name>
</gene>
<comment type="caution">
    <text evidence="3">The sequence shown here is derived from an EMBL/GenBank/DDBJ whole genome shotgun (WGS) entry which is preliminary data.</text>
</comment>
<proteinExistence type="predicted"/>
<evidence type="ECO:0000313" key="3">
    <source>
        <dbReference type="EMBL" id="NJP00318.1"/>
    </source>
</evidence>
<organism evidence="3 4">
    <name type="scientific">Pseudomonas quercus</name>
    <dbReference type="NCBI Taxonomy" id="2722792"/>
    <lineage>
        <taxon>Bacteria</taxon>
        <taxon>Pseudomonadati</taxon>
        <taxon>Pseudomonadota</taxon>
        <taxon>Gammaproteobacteria</taxon>
        <taxon>Pseudomonadales</taxon>
        <taxon>Pseudomonadaceae</taxon>
        <taxon>Pseudomonas</taxon>
    </lineage>
</organism>
<dbReference type="Pfam" id="PF17863">
    <property type="entry name" value="AAA_lid_2"/>
    <property type="match status" value="1"/>
</dbReference>
<feature type="domain" description="ATPase AAA-3" evidence="1">
    <location>
        <begin position="49"/>
        <end position="164"/>
    </location>
</feature>
<sequence length="313" mass="32967">MSNPSLDSPPPLEPAKTRVTHWATELNTVFVGQPAATQGLLIALLAGGHVLLDGPPGTGKQTLARALAASFGAAFHPLACSSLASAQTRLPEAETAQVVLVKGLEQASMEAQRALALALEADKEGALDERPSLPRPCLFIACRNPQDSAGVATLSDSLLDRFLLALHVTFPGPEEEVRLARDLSLSVGTDMLAVAAPQQLFSASDVIDLRKQRATVKVADTLVDYAVRLVRATRYTPLFCLGAGPRATIALVRCAQACALLAGRDHAVAEDIRQCAPAVLRHRVRLAAAQRIDGAPLEQVLAEQLGAVSAPRP</sequence>
<keyword evidence="4" id="KW-1185">Reference proteome</keyword>
<dbReference type="Gene3D" id="3.40.50.300">
    <property type="entry name" value="P-loop containing nucleotide triphosphate hydrolases"/>
    <property type="match status" value="1"/>
</dbReference>
<feature type="domain" description="ChlI/MoxR AAA lid" evidence="2">
    <location>
        <begin position="232"/>
        <end position="293"/>
    </location>
</feature>
<reference evidence="3 4" key="1">
    <citation type="submission" date="2020-03" db="EMBL/GenBank/DDBJ databases">
        <authorList>
            <person name="Wang L."/>
            <person name="He N."/>
            <person name="Li Y."/>
            <person name="Fang Y."/>
            <person name="Zhang F."/>
        </authorList>
    </citation>
    <scope>NUCLEOTIDE SEQUENCE [LARGE SCALE GENOMIC DNA]</scope>
    <source>
        <strain evidence="4">hsmgli-8</strain>
    </source>
</reference>
<dbReference type="SUPFAM" id="SSF52540">
    <property type="entry name" value="P-loop containing nucleoside triphosphate hydrolases"/>
    <property type="match status" value="1"/>
</dbReference>
<dbReference type="Proteomes" id="UP000746535">
    <property type="component" value="Unassembled WGS sequence"/>
</dbReference>
<dbReference type="PANTHER" id="PTHR42759">
    <property type="entry name" value="MOXR FAMILY PROTEIN"/>
    <property type="match status" value="1"/>
</dbReference>
<dbReference type="RefSeq" id="WP_168082320.1">
    <property type="nucleotide sequence ID" value="NZ_JAAVJI010000002.1"/>
</dbReference>
<dbReference type="PIRSF" id="PIRSF002849">
    <property type="entry name" value="AAA_ATPase_chaperone_MoxR_prd"/>
    <property type="match status" value="1"/>
</dbReference>
<dbReference type="CDD" id="cd00009">
    <property type="entry name" value="AAA"/>
    <property type="match status" value="1"/>
</dbReference>
<dbReference type="InterPro" id="IPR011703">
    <property type="entry name" value="ATPase_AAA-3"/>
</dbReference>